<dbReference type="InterPro" id="IPR018958">
    <property type="entry name" value="Knr4/Smi1-like_dom"/>
</dbReference>
<organism evidence="2 3">
    <name type="scientific">Vibrio rotiferianus</name>
    <dbReference type="NCBI Taxonomy" id="190895"/>
    <lineage>
        <taxon>Bacteria</taxon>
        <taxon>Pseudomonadati</taxon>
        <taxon>Pseudomonadota</taxon>
        <taxon>Gammaproteobacteria</taxon>
        <taxon>Vibrionales</taxon>
        <taxon>Vibrionaceae</taxon>
        <taxon>Vibrio</taxon>
    </lineage>
</organism>
<evidence type="ECO:0000313" key="3">
    <source>
        <dbReference type="Proteomes" id="UP000572072"/>
    </source>
</evidence>
<reference evidence="2 3" key="1">
    <citation type="submission" date="2019-08" db="EMBL/GenBank/DDBJ databases">
        <title>Draft genome sequencing and comparative genomics of hatchery-associated Vibrios.</title>
        <authorList>
            <person name="Kehlet-Delgado H."/>
            <person name="Mueller R.S."/>
        </authorList>
    </citation>
    <scope>NUCLEOTIDE SEQUENCE [LARGE SCALE GENOMIC DNA]</scope>
    <source>
        <strain evidence="2 3">00-78-3</strain>
    </source>
</reference>
<evidence type="ECO:0000313" key="2">
    <source>
        <dbReference type="EMBL" id="NOH51042.1"/>
    </source>
</evidence>
<dbReference type="InterPro" id="IPR037883">
    <property type="entry name" value="Knr4/Smi1-like_sf"/>
</dbReference>
<dbReference type="EMBL" id="VTYN01000047">
    <property type="protein sequence ID" value="NOH51042.1"/>
    <property type="molecule type" value="Genomic_DNA"/>
</dbReference>
<comment type="caution">
    <text evidence="2">The sequence shown here is derived from an EMBL/GenBank/DDBJ whole genome shotgun (WGS) entry which is preliminary data.</text>
</comment>
<gene>
    <name evidence="2" type="ORF">F0262_23765</name>
</gene>
<dbReference type="SUPFAM" id="SSF160631">
    <property type="entry name" value="SMI1/KNR4-like"/>
    <property type="match status" value="1"/>
</dbReference>
<dbReference type="Proteomes" id="UP000572072">
    <property type="component" value="Unassembled WGS sequence"/>
</dbReference>
<dbReference type="Gene3D" id="3.40.1580.10">
    <property type="entry name" value="SMI1/KNR4-like"/>
    <property type="match status" value="1"/>
</dbReference>
<dbReference type="SMART" id="SM00860">
    <property type="entry name" value="SMI1_KNR4"/>
    <property type="match status" value="1"/>
</dbReference>
<accession>A0A7Y4E498</accession>
<sequence>MWKHLVSTLENNSRFESPARKLDIDNAEKLLNVSFPRQLQECLQEANGIYGEYDLGLVWPLDKIVHTNLQFRQSPNYKQLYMPFDSLLFFADAGNGDQFAFPIQAEQIRRDDVFVWNHEDDSRFWVAPDLEKYIEWQLTGKIST</sequence>
<dbReference type="AlphaFoldDB" id="A0A7Y4E498"/>
<proteinExistence type="predicted"/>
<protein>
    <submittedName>
        <fullName evidence="2">SMI1/KNR4 family protein</fullName>
    </submittedName>
</protein>
<dbReference type="RefSeq" id="WP_171359297.1">
    <property type="nucleotide sequence ID" value="NZ_VTYN01000047.1"/>
</dbReference>
<dbReference type="Pfam" id="PF14568">
    <property type="entry name" value="SUKH_6"/>
    <property type="match status" value="1"/>
</dbReference>
<name>A0A7Y4E498_9VIBR</name>
<evidence type="ECO:0000259" key="1">
    <source>
        <dbReference type="SMART" id="SM00860"/>
    </source>
</evidence>
<feature type="domain" description="Knr4/Smi1-like" evidence="1">
    <location>
        <begin position="18"/>
        <end position="136"/>
    </location>
</feature>